<organism evidence="1 2">
    <name type="scientific">Bacillus cereus</name>
    <dbReference type="NCBI Taxonomy" id="1396"/>
    <lineage>
        <taxon>Bacteria</taxon>
        <taxon>Bacillati</taxon>
        <taxon>Bacillota</taxon>
        <taxon>Bacilli</taxon>
        <taxon>Bacillales</taxon>
        <taxon>Bacillaceae</taxon>
        <taxon>Bacillus</taxon>
        <taxon>Bacillus cereus group</taxon>
    </lineage>
</organism>
<dbReference type="AlphaFoldDB" id="A0A9X8IZ06"/>
<protein>
    <recommendedName>
        <fullName evidence="3">N-acetylmuramoyl-L-alanine amidase</fullName>
    </recommendedName>
</protein>
<evidence type="ECO:0000313" key="2">
    <source>
        <dbReference type="Proteomes" id="UP000253597"/>
    </source>
</evidence>
<accession>A0A9X8IZ06</accession>
<dbReference type="Proteomes" id="UP000253597">
    <property type="component" value="Unassembled WGS sequence"/>
</dbReference>
<evidence type="ECO:0000313" key="1">
    <source>
        <dbReference type="EMBL" id="RWQ73420.1"/>
    </source>
</evidence>
<proteinExistence type="predicted"/>
<comment type="caution">
    <text evidence="1">The sequence shown here is derived from an EMBL/GenBank/DDBJ whole genome shotgun (WGS) entry which is preliminary data.</text>
</comment>
<dbReference type="EMBL" id="QNGD03000007">
    <property type="protein sequence ID" value="RWQ73420.1"/>
    <property type="molecule type" value="Genomic_DNA"/>
</dbReference>
<evidence type="ECO:0008006" key="3">
    <source>
        <dbReference type="Google" id="ProtNLM"/>
    </source>
</evidence>
<name>A0A9X8IZ06_BACCE</name>
<reference evidence="1 2" key="1">
    <citation type="submission" date="2019-01" db="EMBL/GenBank/DDBJ databases">
        <title>Draft genome sequence of heavy metal resistant Bacillus cereus NWUAB01.</title>
        <authorList>
            <person name="Babalola O."/>
            <person name="Aremu B.R."/>
            <person name="Ayangbenro A.S."/>
        </authorList>
    </citation>
    <scope>NUCLEOTIDE SEQUENCE [LARGE SCALE GENOMIC DNA]</scope>
    <source>
        <strain evidence="1 2">NWUAB01</strain>
    </source>
</reference>
<gene>
    <name evidence="1" type="ORF">DR116_0015235</name>
</gene>
<sequence length="69" mass="7897">MRSFGINLLRTMTNLRIRRKVFDARNPFIPDLPKQPYRHGVGVYEGVVAHSTATPEAPAINIQKYESRT</sequence>